<keyword evidence="3" id="KW-1185">Reference proteome</keyword>
<name>A0A328ZRL5_9BURK</name>
<evidence type="ECO:0000313" key="2">
    <source>
        <dbReference type="EMBL" id="RAR85487.1"/>
    </source>
</evidence>
<dbReference type="AlphaFoldDB" id="A0A328ZRL5"/>
<feature type="compositionally biased region" description="Basic and acidic residues" evidence="1">
    <location>
        <begin position="73"/>
        <end position="83"/>
    </location>
</feature>
<dbReference type="EMBL" id="QLTA01000005">
    <property type="protein sequence ID" value="RAR85487.1"/>
    <property type="molecule type" value="Genomic_DNA"/>
</dbReference>
<dbReference type="InterPro" id="IPR051917">
    <property type="entry name" value="Transposase-Integrase"/>
</dbReference>
<accession>A0A328ZRL5</accession>
<organism evidence="2 3">
    <name type="scientific">Paracidovorax anthurii</name>
    <dbReference type="NCBI Taxonomy" id="78229"/>
    <lineage>
        <taxon>Bacteria</taxon>
        <taxon>Pseudomonadati</taxon>
        <taxon>Pseudomonadota</taxon>
        <taxon>Betaproteobacteria</taxon>
        <taxon>Burkholderiales</taxon>
        <taxon>Comamonadaceae</taxon>
        <taxon>Paracidovorax</taxon>
    </lineage>
</organism>
<dbReference type="GO" id="GO:0004803">
    <property type="term" value="F:transposase activity"/>
    <property type="evidence" value="ECO:0007669"/>
    <property type="project" value="TreeGrafter"/>
</dbReference>
<reference evidence="2 3" key="1">
    <citation type="submission" date="2018-06" db="EMBL/GenBank/DDBJ databases">
        <title>Genomic Encyclopedia of Archaeal and Bacterial Type Strains, Phase II (KMG-II): from individual species to whole genera.</title>
        <authorList>
            <person name="Goeker M."/>
        </authorList>
    </citation>
    <scope>NUCLEOTIDE SEQUENCE [LARGE SCALE GENOMIC DNA]</scope>
    <source>
        <strain evidence="2 3">CFPB 3232</strain>
    </source>
</reference>
<comment type="caution">
    <text evidence="2">The sequence shown here is derived from an EMBL/GenBank/DDBJ whole genome shotgun (WGS) entry which is preliminary data.</text>
</comment>
<gene>
    <name evidence="2" type="ORF">AX018_1005118</name>
</gene>
<evidence type="ECO:0008006" key="4">
    <source>
        <dbReference type="Google" id="ProtNLM"/>
    </source>
</evidence>
<feature type="region of interest" description="Disordered" evidence="1">
    <location>
        <begin position="64"/>
        <end position="98"/>
    </location>
</feature>
<dbReference type="GO" id="GO:0005829">
    <property type="term" value="C:cytosol"/>
    <property type="evidence" value="ECO:0007669"/>
    <property type="project" value="TreeGrafter"/>
</dbReference>
<dbReference type="Proteomes" id="UP000248856">
    <property type="component" value="Unassembled WGS sequence"/>
</dbReference>
<dbReference type="GO" id="GO:0032196">
    <property type="term" value="P:transposition"/>
    <property type="evidence" value="ECO:0007669"/>
    <property type="project" value="TreeGrafter"/>
</dbReference>
<sequence>MAQQAGLSIATGLQVYFCDPHSLWQRGTSENTNGLLRSCLPRSMELSTHRAIDLLQELRLNDGGARLSGALPPEHRAGRERPRSKNFVSDMNFRRSLH</sequence>
<protein>
    <recommendedName>
        <fullName evidence="4">Integrase catalytic domain-containing protein</fullName>
    </recommendedName>
</protein>
<proteinExistence type="predicted"/>
<dbReference type="PANTHER" id="PTHR10948:SF23">
    <property type="entry name" value="TRANSPOSASE INSI FOR INSERTION SEQUENCE ELEMENT IS30A-RELATED"/>
    <property type="match status" value="1"/>
</dbReference>
<dbReference type="PANTHER" id="PTHR10948">
    <property type="entry name" value="TRANSPOSASE"/>
    <property type="match status" value="1"/>
</dbReference>
<evidence type="ECO:0000313" key="3">
    <source>
        <dbReference type="Proteomes" id="UP000248856"/>
    </source>
</evidence>
<evidence type="ECO:0000256" key="1">
    <source>
        <dbReference type="SAM" id="MobiDB-lite"/>
    </source>
</evidence>